<sequence length="379" mass="41403">MTMATNVQNRLKADAHSQREKFQSYILQQCLSVVTEFAEFSNLTYRVSRTCKDVEVMTIYRDKLLGMFGPALEPVTLTIDPSGRCLVSILFKPVQRVSLKSGNTEGLNIKSLLELLRMIAGKDFFFCPGIPEKILVGKVCGRFVEYHRAPFKRYQSPQCPVYYKMGPEQLKDGSPTPGTFKMCPQCKQVATIILRIPPASQTARGGATQNVQDAAKISAYSQNTVAQISTTAGGMNTPAHLKYVTTEPGHLKPPTGPLLSLPAGLGNSSQSSVSVDLYQTPYGLSNAIVLHPQHQQIQHQVSQAGGSHSVKRPSSEPQILSEEALTSLLSARSPATAETLRNVLPQKRIRHDVPKDQSPTGAHLYFFLLLLLGGAVVQG</sequence>
<dbReference type="OrthoDB" id="6159897at2759"/>
<dbReference type="AlphaFoldDB" id="A0A3S1BA36"/>
<proteinExistence type="predicted"/>
<evidence type="ECO:0000313" key="1">
    <source>
        <dbReference type="EMBL" id="RUS75695.1"/>
    </source>
</evidence>
<name>A0A3S1BA36_ELYCH</name>
<organism evidence="1 2">
    <name type="scientific">Elysia chlorotica</name>
    <name type="common">Eastern emerald elysia</name>
    <name type="synonym">Sea slug</name>
    <dbReference type="NCBI Taxonomy" id="188477"/>
    <lineage>
        <taxon>Eukaryota</taxon>
        <taxon>Metazoa</taxon>
        <taxon>Spiralia</taxon>
        <taxon>Lophotrochozoa</taxon>
        <taxon>Mollusca</taxon>
        <taxon>Gastropoda</taxon>
        <taxon>Heterobranchia</taxon>
        <taxon>Euthyneura</taxon>
        <taxon>Panpulmonata</taxon>
        <taxon>Sacoglossa</taxon>
        <taxon>Placobranchoidea</taxon>
        <taxon>Plakobranchidae</taxon>
        <taxon>Elysia</taxon>
    </lineage>
</organism>
<reference evidence="1 2" key="1">
    <citation type="submission" date="2019-01" db="EMBL/GenBank/DDBJ databases">
        <title>A draft genome assembly of the solar-powered sea slug Elysia chlorotica.</title>
        <authorList>
            <person name="Cai H."/>
            <person name="Li Q."/>
            <person name="Fang X."/>
            <person name="Li J."/>
            <person name="Curtis N.E."/>
            <person name="Altenburger A."/>
            <person name="Shibata T."/>
            <person name="Feng M."/>
            <person name="Maeda T."/>
            <person name="Schwartz J.A."/>
            <person name="Shigenobu S."/>
            <person name="Lundholm N."/>
            <person name="Nishiyama T."/>
            <person name="Yang H."/>
            <person name="Hasebe M."/>
            <person name="Li S."/>
            <person name="Pierce S.K."/>
            <person name="Wang J."/>
        </authorList>
    </citation>
    <scope>NUCLEOTIDE SEQUENCE [LARGE SCALE GENOMIC DNA]</scope>
    <source>
        <strain evidence="1">EC2010</strain>
        <tissue evidence="1">Whole organism of an adult</tissue>
    </source>
</reference>
<keyword evidence="2" id="KW-1185">Reference proteome</keyword>
<gene>
    <name evidence="1" type="ORF">EGW08_016537</name>
</gene>
<comment type="caution">
    <text evidence="1">The sequence shown here is derived from an EMBL/GenBank/DDBJ whole genome shotgun (WGS) entry which is preliminary data.</text>
</comment>
<dbReference type="Proteomes" id="UP000271974">
    <property type="component" value="Unassembled WGS sequence"/>
</dbReference>
<protein>
    <submittedName>
        <fullName evidence="1">Uncharacterized protein</fullName>
    </submittedName>
</protein>
<dbReference type="EMBL" id="RQTK01000718">
    <property type="protein sequence ID" value="RUS75695.1"/>
    <property type="molecule type" value="Genomic_DNA"/>
</dbReference>
<accession>A0A3S1BA36</accession>
<evidence type="ECO:0000313" key="2">
    <source>
        <dbReference type="Proteomes" id="UP000271974"/>
    </source>
</evidence>